<reference evidence="1 2" key="1">
    <citation type="submission" date="2015-11" db="EMBL/GenBank/DDBJ databases">
        <title>Draft Genome Sequence of the Strain BR 10303 (Bradyrhizobium sp.) isolated from nodules of Centrolobium paraense.</title>
        <authorList>
            <person name="Zelli J.E."/>
            <person name="Simoes-Araujo J.L."/>
            <person name="Barauna A.C."/>
            <person name="Silva K."/>
        </authorList>
    </citation>
    <scope>NUCLEOTIDE SEQUENCE [LARGE SCALE GENOMIC DNA]</scope>
    <source>
        <strain evidence="1 2">BR 10303</strain>
    </source>
</reference>
<accession>A0A125Q9Z6</accession>
<sequence length="166" mass="18402">MSLLEGIIESRNNPLAVVEDIATDNNWAFERSGDDEVTIVSKGDWIDYQLSFTWMGEIEALHLACAFDMKIPQARLAEVQRLIAAINEQLWVGHFDLWTHSGMVMHRQALVLPGGLTASASQCESMLVNAIQACERYYPAFQFVVWAGKSAAEAMSAAMFDTEGEA</sequence>
<gene>
    <name evidence="1" type="ORF">AS156_32440</name>
</gene>
<evidence type="ECO:0000313" key="2">
    <source>
        <dbReference type="Proteomes" id="UP000057737"/>
    </source>
</evidence>
<dbReference type="EMBL" id="LNCU01000034">
    <property type="protein sequence ID" value="KWV58910.1"/>
    <property type="molecule type" value="Genomic_DNA"/>
</dbReference>
<dbReference type="InterPro" id="IPR019660">
    <property type="entry name" value="Put_sensory_transdc_reg_YbjN"/>
</dbReference>
<evidence type="ECO:0000313" key="1">
    <source>
        <dbReference type="EMBL" id="KWV58910.1"/>
    </source>
</evidence>
<dbReference type="Proteomes" id="UP000057737">
    <property type="component" value="Unassembled WGS sequence"/>
</dbReference>
<evidence type="ECO:0008006" key="3">
    <source>
        <dbReference type="Google" id="ProtNLM"/>
    </source>
</evidence>
<dbReference type="OrthoDB" id="9792176at2"/>
<dbReference type="RefSeq" id="WP_066502352.1">
    <property type="nucleotide sequence ID" value="NZ_LNCU01000034.1"/>
</dbReference>
<dbReference type="CDD" id="cd17033">
    <property type="entry name" value="DR1245-like"/>
    <property type="match status" value="1"/>
</dbReference>
<protein>
    <recommendedName>
        <fullName evidence="3">Bacterial sensory transduction regulator</fullName>
    </recommendedName>
</protein>
<keyword evidence="2" id="KW-1185">Reference proteome</keyword>
<organism evidence="1 2">
    <name type="scientific">Bradyrhizobium macuxiense</name>
    <dbReference type="NCBI Taxonomy" id="1755647"/>
    <lineage>
        <taxon>Bacteria</taxon>
        <taxon>Pseudomonadati</taxon>
        <taxon>Pseudomonadota</taxon>
        <taxon>Alphaproteobacteria</taxon>
        <taxon>Hyphomicrobiales</taxon>
        <taxon>Nitrobacteraceae</taxon>
        <taxon>Bradyrhizobium</taxon>
    </lineage>
</organism>
<dbReference type="AlphaFoldDB" id="A0A125Q9Z6"/>
<name>A0A125Q9Z6_9BRAD</name>
<proteinExistence type="predicted"/>
<comment type="caution">
    <text evidence="1">The sequence shown here is derived from an EMBL/GenBank/DDBJ whole genome shotgun (WGS) entry which is preliminary data.</text>
</comment>
<dbReference type="Pfam" id="PF10722">
    <property type="entry name" value="YbjN"/>
    <property type="match status" value="1"/>
</dbReference>